<dbReference type="SUPFAM" id="SSF49503">
    <property type="entry name" value="Cupredoxins"/>
    <property type="match status" value="1"/>
</dbReference>
<evidence type="ECO:0000256" key="9">
    <source>
        <dbReference type="ARBA" id="ARBA00023136"/>
    </source>
</evidence>
<evidence type="ECO:0000256" key="11">
    <source>
        <dbReference type="ARBA" id="ARBA00023180"/>
    </source>
</evidence>
<evidence type="ECO:0000256" key="6">
    <source>
        <dbReference type="ARBA" id="ARBA00022982"/>
    </source>
</evidence>
<dbReference type="EMBL" id="OX465082">
    <property type="protein sequence ID" value="CAI9289678.1"/>
    <property type="molecule type" value="Genomic_DNA"/>
</dbReference>
<dbReference type="InterPro" id="IPR039391">
    <property type="entry name" value="Phytocyanin-like"/>
</dbReference>
<keyword evidence="15" id="KW-1185">Reference proteome</keyword>
<keyword evidence="6" id="KW-0249">Electron transport</keyword>
<evidence type="ECO:0000259" key="13">
    <source>
        <dbReference type="PROSITE" id="PS51485"/>
    </source>
</evidence>
<keyword evidence="5" id="KW-0732">Signal</keyword>
<dbReference type="PANTHER" id="PTHR33021">
    <property type="entry name" value="BLUE COPPER PROTEIN"/>
    <property type="match status" value="1"/>
</dbReference>
<evidence type="ECO:0000256" key="2">
    <source>
        <dbReference type="ARBA" id="ARBA00022448"/>
    </source>
</evidence>
<keyword evidence="4" id="KW-0479">Metal-binding</keyword>
<feature type="transmembrane region" description="Helical" evidence="12">
    <location>
        <begin position="24"/>
        <end position="45"/>
    </location>
</feature>
<keyword evidence="9 12" id="KW-0472">Membrane</keyword>
<evidence type="ECO:0000256" key="10">
    <source>
        <dbReference type="ARBA" id="ARBA00023157"/>
    </source>
</evidence>
<dbReference type="GO" id="GO:0005886">
    <property type="term" value="C:plasma membrane"/>
    <property type="evidence" value="ECO:0007669"/>
    <property type="project" value="TreeGrafter"/>
</dbReference>
<proteinExistence type="predicted"/>
<sequence>MLQARFTFTYCFMKSQLYIHKSQTISLISFSRIFIILAILNAALLPTSVIATEYVVGDDSGWTIGLNYQTWASNKDFKVGDKLVFNYPKGIHNVFIVNGSSYANCIIPPPSKAHTSGHDIVSLMAPGDSWFICGVGNHCAFYNQKLAINVKA</sequence>
<dbReference type="PROSITE" id="PS51485">
    <property type="entry name" value="PHYTOCYANIN"/>
    <property type="match status" value="1"/>
</dbReference>
<evidence type="ECO:0000256" key="5">
    <source>
        <dbReference type="ARBA" id="ARBA00022729"/>
    </source>
</evidence>
<keyword evidence="3 12" id="KW-0812">Transmembrane</keyword>
<dbReference type="PANTHER" id="PTHR33021:SF431">
    <property type="entry name" value="PHYTOCYANIN DOMAIN, CUPREDOXIN"/>
    <property type="match status" value="1"/>
</dbReference>
<dbReference type="InterPro" id="IPR008972">
    <property type="entry name" value="Cupredoxin"/>
</dbReference>
<evidence type="ECO:0000313" key="15">
    <source>
        <dbReference type="Proteomes" id="UP001177003"/>
    </source>
</evidence>
<keyword evidence="10" id="KW-1015">Disulfide bond</keyword>
<accession>A0AA36EBB8</accession>
<dbReference type="GO" id="GO:0009610">
    <property type="term" value="P:response to symbiotic fungus"/>
    <property type="evidence" value="ECO:0007669"/>
    <property type="project" value="UniProtKB-ARBA"/>
</dbReference>
<keyword evidence="11" id="KW-0325">Glycoprotein</keyword>
<gene>
    <name evidence="14" type="ORF">LSALG_LOCUS28905</name>
</gene>
<evidence type="ECO:0000256" key="8">
    <source>
        <dbReference type="ARBA" id="ARBA00023008"/>
    </source>
</evidence>
<feature type="domain" description="Phytocyanin" evidence="13">
    <location>
        <begin position="52"/>
        <end position="152"/>
    </location>
</feature>
<evidence type="ECO:0000256" key="7">
    <source>
        <dbReference type="ARBA" id="ARBA00022989"/>
    </source>
</evidence>
<comment type="subcellular location">
    <subcellularLocation>
        <location evidence="1">Membrane</location>
        <topology evidence="1">Single-pass type I membrane protein</topology>
    </subcellularLocation>
</comment>
<evidence type="ECO:0000313" key="14">
    <source>
        <dbReference type="EMBL" id="CAI9289678.1"/>
    </source>
</evidence>
<protein>
    <recommendedName>
        <fullName evidence="13">Phytocyanin domain-containing protein</fullName>
    </recommendedName>
</protein>
<evidence type="ECO:0000256" key="3">
    <source>
        <dbReference type="ARBA" id="ARBA00022692"/>
    </source>
</evidence>
<dbReference type="InterPro" id="IPR003245">
    <property type="entry name" value="Phytocyanin_dom"/>
</dbReference>
<name>A0AA36EBB8_LACSI</name>
<dbReference type="AlphaFoldDB" id="A0AA36EBB8"/>
<evidence type="ECO:0000256" key="1">
    <source>
        <dbReference type="ARBA" id="ARBA00004479"/>
    </source>
</evidence>
<dbReference type="GO" id="GO:0009055">
    <property type="term" value="F:electron transfer activity"/>
    <property type="evidence" value="ECO:0007669"/>
    <property type="project" value="InterPro"/>
</dbReference>
<keyword evidence="7 12" id="KW-1133">Transmembrane helix</keyword>
<dbReference type="GO" id="GO:0046872">
    <property type="term" value="F:metal ion binding"/>
    <property type="evidence" value="ECO:0007669"/>
    <property type="project" value="UniProtKB-KW"/>
</dbReference>
<dbReference type="CDD" id="cd04216">
    <property type="entry name" value="Phytocyanin"/>
    <property type="match status" value="1"/>
</dbReference>
<dbReference type="FunFam" id="2.60.40.420:FF:000067">
    <property type="entry name" value="Cupredoxin superfamily protein"/>
    <property type="match status" value="1"/>
</dbReference>
<keyword evidence="2" id="KW-0813">Transport</keyword>
<dbReference type="Proteomes" id="UP001177003">
    <property type="component" value="Chromosome 6"/>
</dbReference>
<dbReference type="Pfam" id="PF02298">
    <property type="entry name" value="Cu_bind_like"/>
    <property type="match status" value="1"/>
</dbReference>
<dbReference type="Gene3D" id="2.60.40.420">
    <property type="entry name" value="Cupredoxins - blue copper proteins"/>
    <property type="match status" value="1"/>
</dbReference>
<reference evidence="14" key="1">
    <citation type="submission" date="2023-04" db="EMBL/GenBank/DDBJ databases">
        <authorList>
            <person name="Vijverberg K."/>
            <person name="Xiong W."/>
            <person name="Schranz E."/>
        </authorList>
    </citation>
    <scope>NUCLEOTIDE SEQUENCE</scope>
</reference>
<keyword evidence="8" id="KW-0186">Copper</keyword>
<organism evidence="14 15">
    <name type="scientific">Lactuca saligna</name>
    <name type="common">Willowleaf lettuce</name>
    <dbReference type="NCBI Taxonomy" id="75948"/>
    <lineage>
        <taxon>Eukaryota</taxon>
        <taxon>Viridiplantae</taxon>
        <taxon>Streptophyta</taxon>
        <taxon>Embryophyta</taxon>
        <taxon>Tracheophyta</taxon>
        <taxon>Spermatophyta</taxon>
        <taxon>Magnoliopsida</taxon>
        <taxon>eudicotyledons</taxon>
        <taxon>Gunneridae</taxon>
        <taxon>Pentapetalae</taxon>
        <taxon>asterids</taxon>
        <taxon>campanulids</taxon>
        <taxon>Asterales</taxon>
        <taxon>Asteraceae</taxon>
        <taxon>Cichorioideae</taxon>
        <taxon>Cichorieae</taxon>
        <taxon>Lactucinae</taxon>
        <taxon>Lactuca</taxon>
    </lineage>
</organism>
<evidence type="ECO:0000256" key="12">
    <source>
        <dbReference type="SAM" id="Phobius"/>
    </source>
</evidence>
<evidence type="ECO:0000256" key="4">
    <source>
        <dbReference type="ARBA" id="ARBA00022723"/>
    </source>
</evidence>